<sequence length="137" mass="15091">MNKCCEVVWRGLYEDQLANEACHGGDRHAKFTKHQHTNDVSLVPARREANLVINIRPMQNFGASSQTLPPIKRVLAMPLVCSHIRSPVTPVIQVIALRFASYFPERAVSCRLAAAALTFNAVRVLLARSGTGGLAER</sequence>
<evidence type="ECO:0000313" key="1">
    <source>
        <dbReference type="EMBL" id="KAK8393092.1"/>
    </source>
</evidence>
<evidence type="ECO:0000313" key="2">
    <source>
        <dbReference type="Proteomes" id="UP001487740"/>
    </source>
</evidence>
<comment type="caution">
    <text evidence="1">The sequence shown here is derived from an EMBL/GenBank/DDBJ whole genome shotgun (WGS) entry which is preliminary data.</text>
</comment>
<protein>
    <submittedName>
        <fullName evidence="1">Uncharacterized protein</fullName>
    </submittedName>
</protein>
<gene>
    <name evidence="1" type="ORF">O3P69_013256</name>
</gene>
<dbReference type="Proteomes" id="UP001487740">
    <property type="component" value="Unassembled WGS sequence"/>
</dbReference>
<dbReference type="AlphaFoldDB" id="A0AAW0U3Y3"/>
<reference evidence="1 2" key="1">
    <citation type="submission" date="2023-03" db="EMBL/GenBank/DDBJ databases">
        <title>High-quality genome of Scylla paramamosain provides insights in environmental adaptation.</title>
        <authorList>
            <person name="Zhang L."/>
        </authorList>
    </citation>
    <scope>NUCLEOTIDE SEQUENCE [LARGE SCALE GENOMIC DNA]</scope>
    <source>
        <strain evidence="1">LZ_2023a</strain>
        <tissue evidence="1">Muscle</tissue>
    </source>
</reference>
<name>A0AAW0U3Y3_SCYPA</name>
<keyword evidence="2" id="KW-1185">Reference proteome</keyword>
<dbReference type="EMBL" id="JARAKH010000021">
    <property type="protein sequence ID" value="KAK8393092.1"/>
    <property type="molecule type" value="Genomic_DNA"/>
</dbReference>
<proteinExistence type="predicted"/>
<organism evidence="1 2">
    <name type="scientific">Scylla paramamosain</name>
    <name type="common">Mud crab</name>
    <dbReference type="NCBI Taxonomy" id="85552"/>
    <lineage>
        <taxon>Eukaryota</taxon>
        <taxon>Metazoa</taxon>
        <taxon>Ecdysozoa</taxon>
        <taxon>Arthropoda</taxon>
        <taxon>Crustacea</taxon>
        <taxon>Multicrustacea</taxon>
        <taxon>Malacostraca</taxon>
        <taxon>Eumalacostraca</taxon>
        <taxon>Eucarida</taxon>
        <taxon>Decapoda</taxon>
        <taxon>Pleocyemata</taxon>
        <taxon>Brachyura</taxon>
        <taxon>Eubrachyura</taxon>
        <taxon>Portunoidea</taxon>
        <taxon>Portunidae</taxon>
        <taxon>Portuninae</taxon>
        <taxon>Scylla</taxon>
    </lineage>
</organism>
<accession>A0AAW0U3Y3</accession>